<accession>A0A2N9VTR7</accession>
<evidence type="ECO:0000313" key="2">
    <source>
        <dbReference type="EMBL" id="PIO42885.1"/>
    </source>
</evidence>
<keyword evidence="3" id="KW-1185">Reference proteome</keyword>
<evidence type="ECO:0000313" key="3">
    <source>
        <dbReference type="Proteomes" id="UP000232163"/>
    </source>
</evidence>
<dbReference type="RefSeq" id="WP_100000569.1">
    <property type="nucleotide sequence ID" value="NZ_MZMT01000049.1"/>
</dbReference>
<dbReference type="SUPFAM" id="SSF47413">
    <property type="entry name" value="lambda repressor-like DNA-binding domains"/>
    <property type="match status" value="1"/>
</dbReference>
<dbReference type="InterPro" id="IPR001387">
    <property type="entry name" value="Cro/C1-type_HTH"/>
</dbReference>
<sequence>MDKQIGVRLREFGMAAGFTQVQLGAAIGMSYVQIQKYENGVNRIAIATLVSAKR</sequence>
<dbReference type="EMBL" id="MZMT01000049">
    <property type="protein sequence ID" value="PIO42885.1"/>
    <property type="molecule type" value="Genomic_DNA"/>
</dbReference>
<dbReference type="AlphaFoldDB" id="A0A2N9VTR7"/>
<comment type="caution">
    <text evidence="2">The sequence shown here is derived from an EMBL/GenBank/DDBJ whole genome shotgun (WGS) entry which is preliminary data.</text>
</comment>
<reference evidence="3" key="1">
    <citation type="journal article" date="2017" name="Int J Environ Stud">
        <title>Does the Miocene-Pliocene relict legume Oxytropis triphylla form nitrogen-fixing nodules with a combination of bacterial strains?</title>
        <authorList>
            <person name="Safronova V."/>
            <person name="Belimov A."/>
            <person name="Sazanova A."/>
            <person name="Kuznetsova I."/>
            <person name="Popova J."/>
            <person name="Andronov E."/>
            <person name="Verkhozina A."/>
            <person name="Tikhonovich I."/>
        </authorList>
    </citation>
    <scope>NUCLEOTIDE SEQUENCE [LARGE SCALE GENOMIC DNA]</scope>
    <source>
        <strain evidence="3">Tri-38</strain>
    </source>
</reference>
<dbReference type="Pfam" id="PF01381">
    <property type="entry name" value="HTH_3"/>
    <property type="match status" value="1"/>
</dbReference>
<proteinExistence type="predicted"/>
<feature type="domain" description="HTH cro/C1-type" evidence="1">
    <location>
        <begin position="9"/>
        <end position="50"/>
    </location>
</feature>
<dbReference type="InterPro" id="IPR010982">
    <property type="entry name" value="Lambda_DNA-bd_dom_sf"/>
</dbReference>
<evidence type="ECO:0000259" key="1">
    <source>
        <dbReference type="PROSITE" id="PS50943"/>
    </source>
</evidence>
<dbReference type="Proteomes" id="UP000232163">
    <property type="component" value="Unassembled WGS sequence"/>
</dbReference>
<protein>
    <recommendedName>
        <fullName evidence="1">HTH cro/C1-type domain-containing protein</fullName>
    </recommendedName>
</protein>
<name>A0A2N9VTR7_9HYPH</name>
<dbReference type="Gene3D" id="1.10.260.40">
    <property type="entry name" value="lambda repressor-like DNA-binding domains"/>
    <property type="match status" value="1"/>
</dbReference>
<organism evidence="2 3">
    <name type="scientific">Phyllobacterium zundukense</name>
    <dbReference type="NCBI Taxonomy" id="1867719"/>
    <lineage>
        <taxon>Bacteria</taxon>
        <taxon>Pseudomonadati</taxon>
        <taxon>Pseudomonadota</taxon>
        <taxon>Alphaproteobacteria</taxon>
        <taxon>Hyphomicrobiales</taxon>
        <taxon>Phyllobacteriaceae</taxon>
        <taxon>Phyllobacterium</taxon>
    </lineage>
</organism>
<dbReference type="GO" id="GO:0003677">
    <property type="term" value="F:DNA binding"/>
    <property type="evidence" value="ECO:0007669"/>
    <property type="project" value="InterPro"/>
</dbReference>
<dbReference type="CDD" id="cd00093">
    <property type="entry name" value="HTH_XRE"/>
    <property type="match status" value="1"/>
</dbReference>
<gene>
    <name evidence="2" type="ORF">B5P45_20795</name>
</gene>
<dbReference type="PROSITE" id="PS50943">
    <property type="entry name" value="HTH_CROC1"/>
    <property type="match status" value="1"/>
</dbReference>